<keyword evidence="2" id="KW-1185">Reference proteome</keyword>
<gene>
    <name evidence="1" type="ORF">JOC94_000487</name>
</gene>
<protein>
    <submittedName>
        <fullName evidence="1">Transcriptional regulator</fullName>
    </submittedName>
</protein>
<evidence type="ECO:0000313" key="1">
    <source>
        <dbReference type="EMBL" id="MBM7713519.1"/>
    </source>
</evidence>
<name>A0ABS2R1S2_9BACI</name>
<sequence length="447" mass="52530">MVVKVGYIGTAHSVRRIRKLAESLPGIKLITYIYETPTDVKKLHQQATQETDVVCFSGIVSYYYRDKALEGAKPVTFPPFHEYMIVASIMKCLLHDKIHIHDISIDLPNRDALERLSKDIDFQLHDKQIYVYQWIYDDAISKDFNFKEIANFHLERYRSGQTKMAITSVHFVYDMLKKQHIPVIYMVDNDQIQEEALYDAYERVLFSRLQDGMIAVMYLSLQDNRPFSESDYDVIYSYFQPMVSFHQSKRLKLKNKHMIVLISTRGFIEKNLLDQANKNWLTELERNLDKQIYFGVGYGRQLIEAEENAGQAVQIALSKKEGNGYILTETKEKIGPVFGETKHENIRMTDEWMQQIAHDIKANMKTLQRFFSFMKTIDFQPFTVNELAAYTQVSIRTSERFVKRLYEAGYIELYGQEQSYHIGRPRQVYILRKHIETALRRRLGNLS</sequence>
<evidence type="ECO:0000313" key="2">
    <source>
        <dbReference type="Proteomes" id="UP000823485"/>
    </source>
</evidence>
<dbReference type="SUPFAM" id="SSF46785">
    <property type="entry name" value="Winged helix' DNA-binding domain"/>
    <property type="match status" value="1"/>
</dbReference>
<dbReference type="EMBL" id="JAFBFH010000002">
    <property type="protein sequence ID" value="MBM7713519.1"/>
    <property type="molecule type" value="Genomic_DNA"/>
</dbReference>
<dbReference type="RefSeq" id="WP_205178357.1">
    <property type="nucleotide sequence ID" value="NZ_JAFBFH010000002.1"/>
</dbReference>
<dbReference type="Proteomes" id="UP000823485">
    <property type="component" value="Unassembled WGS sequence"/>
</dbReference>
<accession>A0ABS2R1S2</accession>
<organism evidence="1 2">
    <name type="scientific">Siminovitchia thermophila</name>
    <dbReference type="NCBI Taxonomy" id="1245522"/>
    <lineage>
        <taxon>Bacteria</taxon>
        <taxon>Bacillati</taxon>
        <taxon>Bacillota</taxon>
        <taxon>Bacilli</taxon>
        <taxon>Bacillales</taxon>
        <taxon>Bacillaceae</taxon>
        <taxon>Siminovitchia</taxon>
    </lineage>
</organism>
<reference evidence="1 2" key="1">
    <citation type="submission" date="2021-01" db="EMBL/GenBank/DDBJ databases">
        <title>Genomic Encyclopedia of Type Strains, Phase IV (KMG-IV): sequencing the most valuable type-strain genomes for metagenomic binning, comparative biology and taxonomic classification.</title>
        <authorList>
            <person name="Goeker M."/>
        </authorList>
    </citation>
    <scope>NUCLEOTIDE SEQUENCE [LARGE SCALE GENOMIC DNA]</scope>
    <source>
        <strain evidence="1 2">DSM 105453</strain>
    </source>
</reference>
<comment type="caution">
    <text evidence="1">The sequence shown here is derived from an EMBL/GenBank/DDBJ whole genome shotgun (WGS) entry which is preliminary data.</text>
</comment>
<proteinExistence type="predicted"/>
<dbReference type="InterPro" id="IPR036390">
    <property type="entry name" value="WH_DNA-bd_sf"/>
</dbReference>